<dbReference type="EC" id="3.6.4.13" evidence="3"/>
<protein>
    <submittedName>
        <fullName evidence="3">RNA helicase</fullName>
        <ecNumber evidence="3">3.6.4.13</ecNumber>
    </submittedName>
</protein>
<dbReference type="PANTHER" id="PTHR47958">
    <property type="entry name" value="ATP-DEPENDENT RNA HELICASE DBP3"/>
    <property type="match status" value="1"/>
</dbReference>
<dbReference type="Proteomes" id="UP000215914">
    <property type="component" value="Unassembled WGS sequence"/>
</dbReference>
<feature type="domain" description="Helicase C-terminal" evidence="2">
    <location>
        <begin position="18"/>
        <end position="128"/>
    </location>
</feature>
<dbReference type="AlphaFoldDB" id="A0A9K3H9P5"/>
<dbReference type="GO" id="GO:0003724">
    <property type="term" value="F:RNA helicase activity"/>
    <property type="evidence" value="ECO:0007669"/>
    <property type="project" value="UniProtKB-EC"/>
</dbReference>
<keyword evidence="4" id="KW-1185">Reference proteome</keyword>
<keyword evidence="3" id="KW-0378">Hydrolase</keyword>
<dbReference type="SUPFAM" id="SSF52540">
    <property type="entry name" value="P-loop containing nucleoside triphosphate hydrolases"/>
    <property type="match status" value="1"/>
</dbReference>
<reference evidence="3" key="1">
    <citation type="journal article" date="2017" name="Nature">
        <title>The sunflower genome provides insights into oil metabolism, flowering and Asterid evolution.</title>
        <authorList>
            <person name="Badouin H."/>
            <person name="Gouzy J."/>
            <person name="Grassa C.J."/>
            <person name="Murat F."/>
            <person name="Staton S.E."/>
            <person name="Cottret L."/>
            <person name="Lelandais-Briere C."/>
            <person name="Owens G.L."/>
            <person name="Carrere S."/>
            <person name="Mayjonade B."/>
            <person name="Legrand L."/>
            <person name="Gill N."/>
            <person name="Kane N.C."/>
            <person name="Bowers J.E."/>
            <person name="Hubner S."/>
            <person name="Bellec A."/>
            <person name="Berard A."/>
            <person name="Berges H."/>
            <person name="Blanchet N."/>
            <person name="Boniface M.C."/>
            <person name="Brunel D."/>
            <person name="Catrice O."/>
            <person name="Chaidir N."/>
            <person name="Claudel C."/>
            <person name="Donnadieu C."/>
            <person name="Faraut T."/>
            <person name="Fievet G."/>
            <person name="Helmstetter N."/>
            <person name="King M."/>
            <person name="Knapp S.J."/>
            <person name="Lai Z."/>
            <person name="Le Paslier M.C."/>
            <person name="Lippi Y."/>
            <person name="Lorenzon L."/>
            <person name="Mandel J.R."/>
            <person name="Marage G."/>
            <person name="Marchand G."/>
            <person name="Marquand E."/>
            <person name="Bret-Mestries E."/>
            <person name="Morien E."/>
            <person name="Nambeesan S."/>
            <person name="Nguyen T."/>
            <person name="Pegot-Espagnet P."/>
            <person name="Pouilly N."/>
            <person name="Raftis F."/>
            <person name="Sallet E."/>
            <person name="Schiex T."/>
            <person name="Thomas J."/>
            <person name="Vandecasteele C."/>
            <person name="Vares D."/>
            <person name="Vear F."/>
            <person name="Vautrin S."/>
            <person name="Crespi M."/>
            <person name="Mangin B."/>
            <person name="Burke J.M."/>
            <person name="Salse J."/>
            <person name="Munos S."/>
            <person name="Vincourt P."/>
            <person name="Rieseberg L.H."/>
            <person name="Langlade N.B."/>
        </authorList>
    </citation>
    <scope>NUCLEOTIDE SEQUENCE</scope>
    <source>
        <tissue evidence="3">Leaves</tissue>
    </source>
</reference>
<keyword evidence="1" id="KW-0694">RNA-binding</keyword>
<dbReference type="GO" id="GO:0016787">
    <property type="term" value="F:hydrolase activity"/>
    <property type="evidence" value="ECO:0007669"/>
    <property type="project" value="UniProtKB-KW"/>
</dbReference>
<gene>
    <name evidence="3" type="ORF">HanXRQr2_Chr14g0669021</name>
</gene>
<keyword evidence="3" id="KW-0067">ATP-binding</keyword>
<dbReference type="InterPro" id="IPR027417">
    <property type="entry name" value="P-loop_NTPase"/>
</dbReference>
<dbReference type="InterPro" id="IPR001650">
    <property type="entry name" value="Helicase_C-like"/>
</dbReference>
<dbReference type="Pfam" id="PF00271">
    <property type="entry name" value="Helicase_C"/>
    <property type="match status" value="1"/>
</dbReference>
<organism evidence="3 4">
    <name type="scientific">Helianthus annuus</name>
    <name type="common">Common sunflower</name>
    <dbReference type="NCBI Taxonomy" id="4232"/>
    <lineage>
        <taxon>Eukaryota</taxon>
        <taxon>Viridiplantae</taxon>
        <taxon>Streptophyta</taxon>
        <taxon>Embryophyta</taxon>
        <taxon>Tracheophyta</taxon>
        <taxon>Spermatophyta</taxon>
        <taxon>Magnoliopsida</taxon>
        <taxon>eudicotyledons</taxon>
        <taxon>Gunneridae</taxon>
        <taxon>Pentapetalae</taxon>
        <taxon>asterids</taxon>
        <taxon>campanulids</taxon>
        <taxon>Asterales</taxon>
        <taxon>Asteraceae</taxon>
        <taxon>Asteroideae</taxon>
        <taxon>Heliantheae alliance</taxon>
        <taxon>Heliantheae</taxon>
        <taxon>Helianthus</taxon>
    </lineage>
</organism>
<dbReference type="EMBL" id="MNCJ02000329">
    <property type="protein sequence ID" value="KAF5771296.1"/>
    <property type="molecule type" value="Genomic_DNA"/>
</dbReference>
<keyword evidence="3" id="KW-0547">Nucleotide-binding</keyword>
<evidence type="ECO:0000313" key="3">
    <source>
        <dbReference type="EMBL" id="KAF5771296.1"/>
    </source>
</evidence>
<dbReference type="Gene3D" id="3.40.50.300">
    <property type="entry name" value="P-loop containing nucleotide triphosphate hydrolases"/>
    <property type="match status" value="1"/>
</dbReference>
<sequence>MMRFYKVNLPDEQSKITVIRDKILALGEGIGQTIIFVRSKRTAPILHEALAEHGYAVTLTQGSDRDKLTKDFNDGSIRVLISTDVVARDIDQSKVNLVVNYDLPVKFNKPTEPYNEIYLLRTRFSKGN</sequence>
<dbReference type="Gramene" id="mRNA:HanXRQr2_Chr14g0669021">
    <property type="protein sequence ID" value="mRNA:HanXRQr2_Chr14g0669021"/>
    <property type="gene ID" value="HanXRQr2_Chr14g0669021"/>
</dbReference>
<keyword evidence="3" id="KW-0347">Helicase</keyword>
<evidence type="ECO:0000256" key="1">
    <source>
        <dbReference type="ARBA" id="ARBA00022884"/>
    </source>
</evidence>
<evidence type="ECO:0000313" key="4">
    <source>
        <dbReference type="Proteomes" id="UP000215914"/>
    </source>
</evidence>
<name>A0A9K3H9P5_HELAN</name>
<comment type="caution">
    <text evidence="3">The sequence shown here is derived from an EMBL/GenBank/DDBJ whole genome shotgun (WGS) entry which is preliminary data.</text>
</comment>
<dbReference type="GO" id="GO:0003723">
    <property type="term" value="F:RNA binding"/>
    <property type="evidence" value="ECO:0007669"/>
    <property type="project" value="UniProtKB-KW"/>
</dbReference>
<reference evidence="3" key="2">
    <citation type="submission" date="2020-06" db="EMBL/GenBank/DDBJ databases">
        <title>Helianthus annuus Genome sequencing and assembly Release 2.</title>
        <authorList>
            <person name="Gouzy J."/>
            <person name="Langlade N."/>
            <person name="Munos S."/>
        </authorList>
    </citation>
    <scope>NUCLEOTIDE SEQUENCE</scope>
    <source>
        <tissue evidence="3">Leaves</tissue>
    </source>
</reference>
<proteinExistence type="predicted"/>
<accession>A0A9K3H9P5</accession>
<dbReference type="PROSITE" id="PS51194">
    <property type="entry name" value="HELICASE_CTER"/>
    <property type="match status" value="1"/>
</dbReference>
<evidence type="ECO:0000259" key="2">
    <source>
        <dbReference type="PROSITE" id="PS51194"/>
    </source>
</evidence>